<reference evidence="3" key="1">
    <citation type="submission" date="2025-08" db="UniProtKB">
        <authorList>
            <consortium name="RefSeq"/>
        </authorList>
    </citation>
    <scope>IDENTIFICATION</scope>
    <source>
        <tissue evidence="3">Testes</tissue>
    </source>
</reference>
<feature type="compositionally biased region" description="Low complexity" evidence="1">
    <location>
        <begin position="541"/>
        <end position="561"/>
    </location>
</feature>
<accession>A0ABM0GKF4</accession>
<sequence length="901" mass="98702">MLIGAKQPSRMPSQRSFCVPPKTNGNHWNDDLASKGSSPFLQPPDTTFVATTPSSPTGTRQSGIDLRPSKGSPAPVVVTGQPRTGGSLGPTHLSYGSGSRYLPPRLVSASIGRISPRKIMMARCSALIVGLEWWPNKYDLSLSLIQKDAAITVKRVVDKVYVTVLQATDEEITDARKIGIELILPKLKPGLSSNEPTTDWLVMHEAYFPDLKNCQDIGLIISHAHVNRTLHFARDIHQIFPTAKLVTLVHHIPEETFADSQKPDESVKKENEILEYAGYSDLILSVGPKVFGHFNSKFKRLQNKGVHFCYLPSADDMFLQADISEPDLDTEMEILSVNLPSTRKTFNDYNIVARAMGKVANHYEYDDSKPTWKICGISNADAPSCKTHLNSKASSPHLNINICSKKCIDDIYEDLKQCCLYLHGNKKDPFGILALSSIAAGVPTLIDSESGVAMFLQRSLSDQSDRVIVNVGPSENEANMSETWARKIYQALRQYHKSFSSIQQLRNALLQSVKEGVIAESHTEIINWYHSISQRKYGSQSPSRSDTSSVFSSSPNRPSGSEENQQHTQPSSKSNRDEARLRSTIEIVGELSRSDSLRRLRLFISEMTEMSVDNPETSAVDLNSPSVEQTPFNCFCWGSECPVTMVTDVGKLRIPTGALTSTPSTEVELAWPLGTEPVQSTETSSVPTLPEWLVQSQGLLPSLTSISQGVQLSHGEEMAWKAWMRNLASNVNSLLQSQGTTQEGPGGLRGRKSVGARAEILPVPPPPRLGSGVSHSPSDLSFRGSVGEQLTSVGKGACTSFIEGGPLPETDCLMRPLPYSQQPPQAWADQASFPVSYQAAQIVPTCDCRGGLQCWYPCTGWYAISYGVQLPLPQQDGASALSLSSPLCRDSHRIPNQPEPS</sequence>
<evidence type="ECO:0000313" key="2">
    <source>
        <dbReference type="Proteomes" id="UP000694865"/>
    </source>
</evidence>
<feature type="region of interest" description="Disordered" evidence="1">
    <location>
        <begin position="762"/>
        <end position="781"/>
    </location>
</feature>
<organism evidence="2 3">
    <name type="scientific">Saccoglossus kowalevskii</name>
    <name type="common">Acorn worm</name>
    <dbReference type="NCBI Taxonomy" id="10224"/>
    <lineage>
        <taxon>Eukaryota</taxon>
        <taxon>Metazoa</taxon>
        <taxon>Hemichordata</taxon>
        <taxon>Enteropneusta</taxon>
        <taxon>Harrimaniidae</taxon>
        <taxon>Saccoglossus</taxon>
    </lineage>
</organism>
<feature type="region of interest" description="Disordered" evidence="1">
    <location>
        <begin position="48"/>
        <end position="74"/>
    </location>
</feature>
<feature type="compositionally biased region" description="Polar residues" evidence="1">
    <location>
        <begin position="48"/>
        <end position="62"/>
    </location>
</feature>
<keyword evidence="2" id="KW-1185">Reference proteome</keyword>
<dbReference type="Gene3D" id="3.40.50.2000">
    <property type="entry name" value="Glycogen Phosphorylase B"/>
    <property type="match status" value="1"/>
</dbReference>
<feature type="region of interest" description="Disordered" evidence="1">
    <location>
        <begin position="537"/>
        <end position="580"/>
    </location>
</feature>
<feature type="compositionally biased region" description="Polar residues" evidence="1">
    <location>
        <begin position="562"/>
        <end position="573"/>
    </location>
</feature>
<proteinExistence type="predicted"/>
<name>A0ABM0GKF4_SACKO</name>
<dbReference type="RefSeq" id="XP_002731836.1">
    <property type="nucleotide sequence ID" value="XM_002731790.1"/>
</dbReference>
<evidence type="ECO:0000256" key="1">
    <source>
        <dbReference type="SAM" id="MobiDB-lite"/>
    </source>
</evidence>
<dbReference type="Proteomes" id="UP000694865">
    <property type="component" value="Unplaced"/>
</dbReference>
<dbReference type="GeneID" id="100368975"/>
<protein>
    <submittedName>
        <fullName evidence="3">Uncharacterized protein LOC100368975</fullName>
    </submittedName>
</protein>
<dbReference type="Pfam" id="PF20706">
    <property type="entry name" value="GT4-conflict"/>
    <property type="match status" value="1"/>
</dbReference>
<evidence type="ECO:0000313" key="3">
    <source>
        <dbReference type="RefSeq" id="XP_002731836.1"/>
    </source>
</evidence>
<gene>
    <name evidence="3" type="primary">LOC100368975</name>
</gene>